<proteinExistence type="inferred from homology"/>
<evidence type="ECO:0000256" key="1">
    <source>
        <dbReference type="ARBA" id="ARBA00009995"/>
    </source>
</evidence>
<dbReference type="GO" id="GO:1901137">
    <property type="term" value="P:carbohydrate derivative biosynthetic process"/>
    <property type="evidence" value="ECO:0007669"/>
    <property type="project" value="UniProtKB-ARBA"/>
</dbReference>
<evidence type="ECO:0000313" key="7">
    <source>
        <dbReference type="Proteomes" id="UP001419268"/>
    </source>
</evidence>
<evidence type="ECO:0000256" key="2">
    <source>
        <dbReference type="ARBA" id="ARBA00022679"/>
    </source>
</evidence>
<dbReference type="PANTHER" id="PTHR48044:SF29">
    <property type="entry name" value="GLYCOSYLTRANSFERASE"/>
    <property type="match status" value="1"/>
</dbReference>
<dbReference type="CDD" id="cd03784">
    <property type="entry name" value="GT1_Gtf-like"/>
    <property type="match status" value="1"/>
</dbReference>
<dbReference type="InterPro" id="IPR035595">
    <property type="entry name" value="UDP_glycos_trans_CS"/>
</dbReference>
<dbReference type="Pfam" id="PF00201">
    <property type="entry name" value="UDPGT"/>
    <property type="match status" value="1"/>
</dbReference>
<name>A0AAP0PPB7_9MAGN</name>
<dbReference type="GO" id="GO:0008194">
    <property type="term" value="F:UDP-glycosyltransferase activity"/>
    <property type="evidence" value="ECO:0007669"/>
    <property type="project" value="InterPro"/>
</dbReference>
<keyword evidence="3" id="KW-0328">Glycosyltransferase</keyword>
<dbReference type="SUPFAM" id="SSF53756">
    <property type="entry name" value="UDP-Glycosyltransferase/glycogen phosphorylase"/>
    <property type="match status" value="1"/>
</dbReference>
<accession>A0AAP0PPB7</accession>
<feature type="domain" description="Glycosyltransferase N-terminal" evidence="5">
    <location>
        <begin position="10"/>
        <end position="231"/>
    </location>
</feature>
<reference evidence="6 7" key="1">
    <citation type="submission" date="2024-01" db="EMBL/GenBank/DDBJ databases">
        <title>Genome assemblies of Stephania.</title>
        <authorList>
            <person name="Yang L."/>
        </authorList>
    </citation>
    <scope>NUCLEOTIDE SEQUENCE [LARGE SCALE GENOMIC DNA]</scope>
    <source>
        <strain evidence="6">JXDWG</strain>
        <tissue evidence="6">Leaf</tissue>
    </source>
</reference>
<sequence>MDAKNHLLRVLMFPWLAHGHIFPYLELAKKLSKKQFYIYFCSTPINLSFINEHLDQNSIELVELHLPTVPDLPPNYHTTKSLPPHLMSTLKTAFDMAELSFSHILRTLNPDLLVYDFIQPWTPTVASSLNITAIHFLTGSAVASDYMYQLCKSPENVVFPSTMHLEEHEDQRMLQLLESTTHGLSNKDRFLEAIDQSNTLVLIKTFREIEDKYIDHLSFITGKEIVPVGPLVQEPTNDGKQSSFIEWLDKKHKSSTVFVSFGSEYYMSREEIEETSHGLELSEVNFIWVIRFPEGENAKLVEVLPQGFMGRIGERGLVVEGWAPQVEILSHPSIGGFVSHCGWSSVMEGIKFGIPIVAMPMHLDQPVNAKLVVEVGVGMEVERDSSGPKTFVRDELAKVIKEVVVDRKGGNPVQRRVREISEKIRKQGEECFDDLVIRLLHLCGKIKAEK</sequence>
<keyword evidence="7" id="KW-1185">Reference proteome</keyword>
<dbReference type="AlphaFoldDB" id="A0AAP0PPB7"/>
<organism evidence="6 7">
    <name type="scientific">Stephania cephalantha</name>
    <dbReference type="NCBI Taxonomy" id="152367"/>
    <lineage>
        <taxon>Eukaryota</taxon>
        <taxon>Viridiplantae</taxon>
        <taxon>Streptophyta</taxon>
        <taxon>Embryophyta</taxon>
        <taxon>Tracheophyta</taxon>
        <taxon>Spermatophyta</taxon>
        <taxon>Magnoliopsida</taxon>
        <taxon>Ranunculales</taxon>
        <taxon>Menispermaceae</taxon>
        <taxon>Menispermoideae</taxon>
        <taxon>Cissampelideae</taxon>
        <taxon>Stephania</taxon>
    </lineage>
</organism>
<dbReference type="PROSITE" id="PS00375">
    <property type="entry name" value="UDPGT"/>
    <property type="match status" value="1"/>
</dbReference>
<comment type="similarity">
    <text evidence="1 3">Belongs to the UDP-glycosyltransferase family.</text>
</comment>
<evidence type="ECO:0000313" key="6">
    <source>
        <dbReference type="EMBL" id="KAK9149889.1"/>
    </source>
</evidence>
<keyword evidence="2 3" id="KW-0808">Transferase</keyword>
<protein>
    <recommendedName>
        <fullName evidence="4">Glycosyltransferase</fullName>
        <ecNumber evidence="4">2.4.1.-</ecNumber>
    </recommendedName>
</protein>
<evidence type="ECO:0000256" key="3">
    <source>
        <dbReference type="RuleBase" id="RU003718"/>
    </source>
</evidence>
<dbReference type="PANTHER" id="PTHR48044">
    <property type="entry name" value="GLYCOSYLTRANSFERASE"/>
    <property type="match status" value="1"/>
</dbReference>
<evidence type="ECO:0000256" key="4">
    <source>
        <dbReference type="RuleBase" id="RU362057"/>
    </source>
</evidence>
<dbReference type="EMBL" id="JBBNAG010000003">
    <property type="protein sequence ID" value="KAK9149889.1"/>
    <property type="molecule type" value="Genomic_DNA"/>
</dbReference>
<dbReference type="FunFam" id="3.40.50.2000:FF:000060">
    <property type="entry name" value="Glycosyltransferase"/>
    <property type="match status" value="1"/>
</dbReference>
<dbReference type="InterPro" id="IPR058980">
    <property type="entry name" value="Glyco_transf_N"/>
</dbReference>
<dbReference type="Gene3D" id="3.40.50.2000">
    <property type="entry name" value="Glycogen Phosphorylase B"/>
    <property type="match status" value="2"/>
</dbReference>
<evidence type="ECO:0000259" key="5">
    <source>
        <dbReference type="Pfam" id="PF26168"/>
    </source>
</evidence>
<dbReference type="EC" id="2.4.1.-" evidence="4"/>
<dbReference type="Pfam" id="PF26168">
    <property type="entry name" value="Glyco_transf_N"/>
    <property type="match status" value="1"/>
</dbReference>
<gene>
    <name evidence="6" type="ORF">Scep_008646</name>
</gene>
<dbReference type="Proteomes" id="UP001419268">
    <property type="component" value="Unassembled WGS sequence"/>
</dbReference>
<comment type="caution">
    <text evidence="6">The sequence shown here is derived from an EMBL/GenBank/DDBJ whole genome shotgun (WGS) entry which is preliminary data.</text>
</comment>
<dbReference type="InterPro" id="IPR002213">
    <property type="entry name" value="UDP_glucos_trans"/>
</dbReference>